<evidence type="ECO:0008006" key="4">
    <source>
        <dbReference type="Google" id="ProtNLM"/>
    </source>
</evidence>
<gene>
    <name evidence="2" type="ORF">RGQ15_07045</name>
</gene>
<evidence type="ECO:0000256" key="1">
    <source>
        <dbReference type="SAM" id="MobiDB-lite"/>
    </source>
</evidence>
<sequence>MSEPLNDWETLTMDAQDTDSASAPKRADRHPADDPTQLFPREGMQHPISERAAWDLCGPFVGLVRCSWRIRRSDHYVFDEAIKAWWGRLRSSRLPEERLSCERMINALSLANGLDQHKRGADLTAENVKHFTSLRREAAQARREQEEAACVDAWRGFSPCA</sequence>
<feature type="region of interest" description="Disordered" evidence="1">
    <location>
        <begin position="1"/>
        <end position="39"/>
    </location>
</feature>
<keyword evidence="3" id="KW-1185">Reference proteome</keyword>
<protein>
    <recommendedName>
        <fullName evidence="4">DUF1376 domain-containing protein</fullName>
    </recommendedName>
</protein>
<dbReference type="Proteomes" id="UP001269144">
    <property type="component" value="Unassembled WGS sequence"/>
</dbReference>
<dbReference type="EMBL" id="JAVQLW010000001">
    <property type="protein sequence ID" value="MDS9467329.1"/>
    <property type="molecule type" value="Genomic_DNA"/>
</dbReference>
<dbReference type="RefSeq" id="WP_311159507.1">
    <property type="nucleotide sequence ID" value="NZ_JAVQLW010000001.1"/>
</dbReference>
<comment type="caution">
    <text evidence="2">The sequence shown here is derived from an EMBL/GenBank/DDBJ whole genome shotgun (WGS) entry which is preliminary data.</text>
</comment>
<proteinExistence type="predicted"/>
<evidence type="ECO:0000313" key="2">
    <source>
        <dbReference type="EMBL" id="MDS9467329.1"/>
    </source>
</evidence>
<accession>A0ABU2HSP6</accession>
<reference evidence="3" key="1">
    <citation type="submission" date="2023-07" db="EMBL/GenBank/DDBJ databases">
        <title>Paracoccus sp. MBLB3053 whole genome sequence.</title>
        <authorList>
            <person name="Hwang C.Y."/>
            <person name="Cho E.-S."/>
            <person name="Seo M.-J."/>
        </authorList>
    </citation>
    <scope>NUCLEOTIDE SEQUENCE [LARGE SCALE GENOMIC DNA]</scope>
    <source>
        <strain evidence="3">MBLB3053</strain>
    </source>
</reference>
<name>A0ABU2HSP6_9RHOB</name>
<organism evidence="2 3">
    <name type="scientific">Paracoccus aurantius</name>
    <dbReference type="NCBI Taxonomy" id="3073814"/>
    <lineage>
        <taxon>Bacteria</taxon>
        <taxon>Pseudomonadati</taxon>
        <taxon>Pseudomonadota</taxon>
        <taxon>Alphaproteobacteria</taxon>
        <taxon>Rhodobacterales</taxon>
        <taxon>Paracoccaceae</taxon>
        <taxon>Paracoccus</taxon>
    </lineage>
</organism>
<evidence type="ECO:0000313" key="3">
    <source>
        <dbReference type="Proteomes" id="UP001269144"/>
    </source>
</evidence>